<feature type="compositionally biased region" description="Low complexity" evidence="2">
    <location>
        <begin position="137"/>
        <end position="153"/>
    </location>
</feature>
<gene>
    <name evidence="3" type="ORF">FRACYDRAFT_246923</name>
</gene>
<feature type="region of interest" description="Disordered" evidence="2">
    <location>
        <begin position="134"/>
        <end position="160"/>
    </location>
</feature>
<dbReference type="EMBL" id="KV784371">
    <property type="protein sequence ID" value="OEU10477.1"/>
    <property type="molecule type" value="Genomic_DNA"/>
</dbReference>
<dbReference type="PANTHER" id="PTHR10619:SF0">
    <property type="entry name" value="F-ACTIN-CAPPING PROTEIN SUBUNIT BETA ISOFORMS 1 AND 2"/>
    <property type="match status" value="1"/>
</dbReference>
<dbReference type="InParanoid" id="A0A1E7EXA1"/>
<keyword evidence="4" id="KW-1185">Reference proteome</keyword>
<dbReference type="GO" id="GO:0008290">
    <property type="term" value="C:F-actin capping protein complex"/>
    <property type="evidence" value="ECO:0007669"/>
    <property type="project" value="InterPro"/>
</dbReference>
<dbReference type="Proteomes" id="UP000095751">
    <property type="component" value="Unassembled WGS sequence"/>
</dbReference>
<proteinExistence type="predicted"/>
<feature type="region of interest" description="Disordered" evidence="2">
    <location>
        <begin position="437"/>
        <end position="561"/>
    </location>
</feature>
<dbReference type="GO" id="GO:0051015">
    <property type="term" value="F:actin filament binding"/>
    <property type="evidence" value="ECO:0007669"/>
    <property type="project" value="TreeGrafter"/>
</dbReference>
<dbReference type="OrthoDB" id="46331at2759"/>
<dbReference type="Gene3D" id="3.90.1150.210">
    <property type="entry name" value="F-actin capping protein, beta subunit"/>
    <property type="match status" value="1"/>
</dbReference>
<name>A0A1E7EXA1_9STRA</name>
<dbReference type="GO" id="GO:0051016">
    <property type="term" value="P:barbed-end actin filament capping"/>
    <property type="evidence" value="ECO:0007669"/>
    <property type="project" value="InterPro"/>
</dbReference>
<dbReference type="GO" id="GO:0000902">
    <property type="term" value="P:cell morphogenesis"/>
    <property type="evidence" value="ECO:0007669"/>
    <property type="project" value="TreeGrafter"/>
</dbReference>
<feature type="compositionally biased region" description="Low complexity" evidence="2">
    <location>
        <begin position="437"/>
        <end position="455"/>
    </location>
</feature>
<feature type="region of interest" description="Disordered" evidence="2">
    <location>
        <begin position="175"/>
        <end position="199"/>
    </location>
</feature>
<evidence type="ECO:0000256" key="2">
    <source>
        <dbReference type="SAM" id="MobiDB-lite"/>
    </source>
</evidence>
<feature type="compositionally biased region" description="Low complexity" evidence="2">
    <location>
        <begin position="505"/>
        <end position="531"/>
    </location>
</feature>
<dbReference type="Pfam" id="PF01115">
    <property type="entry name" value="F_actin_cap_B"/>
    <property type="match status" value="1"/>
</dbReference>
<sequence>MAATTTTTTTTTKTILSKVDPFILDGTIRNLDKLLGSSGSSGLLLPLKASNTTNGSGNSNDDTSDRRQYLETFFNKLDGGNKYRNPFVIKNNNNEDEDEEIFKLESSANEVWDAYRQLYYGHDNSIGSVYFRRKGSGSDSSSGGESSPSSGTTTGTGSGGGLEAFFGIQKKCFTTDENKNDDENSSSTNNAGGEGEKGDENEFARWESVHYITIQEPNYDNNTCEYKINSTIWCRFQPEDVGDIPPLLKQKQKQKKTAAPVIKKVPPAAAKPKSPTFKGLERARLEIFDKAKDNWDSRHNKKVDEEEEKKKKIAALQPRTPINSSPIPAVVTSSSYHEEETIKVIPIASHIHNIGTEIEKLESNYRKRLEMIHISKTCEILQGMYSGGGGSNGTTSQTQTQARPAGLHKHATGMGVGASLIGEIALKAKLKGLGNSCNGDGGSPSDNNDNNDSSTGGTGTGGTESKDTNKAMESILAAEKKKKLSQEDNTNAADTKINDWKSNLKKTTSTNTNTAPPPTGTTTATSANTTNDWKSGLKKTTTTTASSKATTTTSNNENNSTTTYLQASLKKTTKPSTATSTATKTATPEFLDFRKCMPLRTNSFHVYRSSSNEYCTLGSKLLAASRPP</sequence>
<keyword evidence="1" id="KW-0117">Actin capping</keyword>
<evidence type="ECO:0000313" key="3">
    <source>
        <dbReference type="EMBL" id="OEU10477.1"/>
    </source>
</evidence>
<dbReference type="PANTHER" id="PTHR10619">
    <property type="entry name" value="F-ACTIN-CAPPING PROTEIN SUBUNIT BETA"/>
    <property type="match status" value="1"/>
</dbReference>
<reference evidence="3 4" key="1">
    <citation type="submission" date="2016-09" db="EMBL/GenBank/DDBJ databases">
        <title>Extensive genetic diversity and differential bi-allelic expression allows diatom success in the polar Southern Ocean.</title>
        <authorList>
            <consortium name="DOE Joint Genome Institute"/>
            <person name="Mock T."/>
            <person name="Otillar R.P."/>
            <person name="Strauss J."/>
            <person name="Dupont C."/>
            <person name="Frickenhaus S."/>
            <person name="Maumus F."/>
            <person name="Mcmullan M."/>
            <person name="Sanges R."/>
            <person name="Schmutz J."/>
            <person name="Toseland A."/>
            <person name="Valas R."/>
            <person name="Veluchamy A."/>
            <person name="Ward B.J."/>
            <person name="Allen A."/>
            <person name="Barry K."/>
            <person name="Falciatore A."/>
            <person name="Ferrante M."/>
            <person name="Fortunato A.E."/>
            <person name="Gloeckner G."/>
            <person name="Gruber A."/>
            <person name="Hipkin R."/>
            <person name="Janech M."/>
            <person name="Kroth P."/>
            <person name="Leese F."/>
            <person name="Lindquist E."/>
            <person name="Lyon B.R."/>
            <person name="Martin J."/>
            <person name="Mayer C."/>
            <person name="Parker M."/>
            <person name="Quesneville H."/>
            <person name="Raymond J."/>
            <person name="Uhlig C."/>
            <person name="Valentin K.U."/>
            <person name="Worden A.Z."/>
            <person name="Armbrust E.V."/>
            <person name="Bowler C."/>
            <person name="Green B."/>
            <person name="Moulton V."/>
            <person name="Van Oosterhout C."/>
            <person name="Grigoriev I."/>
        </authorList>
    </citation>
    <scope>NUCLEOTIDE SEQUENCE [LARGE SCALE GENOMIC DNA]</scope>
    <source>
        <strain evidence="3 4">CCMP1102</strain>
    </source>
</reference>
<dbReference type="AlphaFoldDB" id="A0A1E7EXA1"/>
<evidence type="ECO:0000256" key="1">
    <source>
        <dbReference type="ARBA" id="ARBA00022467"/>
    </source>
</evidence>
<protein>
    <submittedName>
        <fullName evidence="3">Uncharacterized protein</fullName>
    </submittedName>
</protein>
<dbReference type="InterPro" id="IPR042276">
    <property type="entry name" value="CapZ_alpha/beta_2"/>
</dbReference>
<dbReference type="KEGG" id="fcy:FRACYDRAFT_246923"/>
<feature type="region of interest" description="Disordered" evidence="2">
    <location>
        <begin position="389"/>
        <end position="410"/>
    </location>
</feature>
<evidence type="ECO:0000313" key="4">
    <source>
        <dbReference type="Proteomes" id="UP000095751"/>
    </source>
</evidence>
<feature type="compositionally biased region" description="Low complexity" evidence="2">
    <location>
        <begin position="538"/>
        <end position="561"/>
    </location>
</feature>
<dbReference type="InterPro" id="IPR001698">
    <property type="entry name" value="CAPZB"/>
</dbReference>
<accession>A0A1E7EXA1</accession>
<organism evidence="3 4">
    <name type="scientific">Fragilariopsis cylindrus CCMP1102</name>
    <dbReference type="NCBI Taxonomy" id="635003"/>
    <lineage>
        <taxon>Eukaryota</taxon>
        <taxon>Sar</taxon>
        <taxon>Stramenopiles</taxon>
        <taxon>Ochrophyta</taxon>
        <taxon>Bacillariophyta</taxon>
        <taxon>Bacillariophyceae</taxon>
        <taxon>Bacillariophycidae</taxon>
        <taxon>Bacillariales</taxon>
        <taxon>Bacillariaceae</taxon>
        <taxon>Fragilariopsis</taxon>
    </lineage>
</organism>